<organism evidence="6 7">
    <name type="scientific">Amycolatopsis dendrobii</name>
    <dbReference type="NCBI Taxonomy" id="2760662"/>
    <lineage>
        <taxon>Bacteria</taxon>
        <taxon>Bacillati</taxon>
        <taxon>Actinomycetota</taxon>
        <taxon>Actinomycetes</taxon>
        <taxon>Pseudonocardiales</taxon>
        <taxon>Pseudonocardiaceae</taxon>
        <taxon>Amycolatopsis</taxon>
    </lineage>
</organism>
<dbReference type="InterPro" id="IPR015590">
    <property type="entry name" value="Aldehyde_DH_dom"/>
</dbReference>
<feature type="active site" evidence="3">
    <location>
        <position position="262"/>
    </location>
</feature>
<dbReference type="Pfam" id="PF00171">
    <property type="entry name" value="Aldedh"/>
    <property type="match status" value="1"/>
</dbReference>
<dbReference type="InterPro" id="IPR016161">
    <property type="entry name" value="Ald_DH/histidinol_DH"/>
</dbReference>
<dbReference type="Gene3D" id="3.40.309.10">
    <property type="entry name" value="Aldehyde Dehydrogenase, Chain A, domain 2"/>
    <property type="match status" value="1"/>
</dbReference>
<protein>
    <submittedName>
        <fullName evidence="6">Aldehyde dehydrogenase family protein</fullName>
    </submittedName>
</protein>
<evidence type="ECO:0000313" key="7">
    <source>
        <dbReference type="Proteomes" id="UP000526734"/>
    </source>
</evidence>
<dbReference type="Proteomes" id="UP000526734">
    <property type="component" value="Unassembled WGS sequence"/>
</dbReference>
<evidence type="ECO:0000313" key="6">
    <source>
        <dbReference type="EMBL" id="MBB1158976.1"/>
    </source>
</evidence>
<dbReference type="PROSITE" id="PS00687">
    <property type="entry name" value="ALDEHYDE_DEHYDR_GLU"/>
    <property type="match status" value="1"/>
</dbReference>
<dbReference type="AlphaFoldDB" id="A0A7W3W542"/>
<dbReference type="FunFam" id="3.40.309.10:FF:000009">
    <property type="entry name" value="Aldehyde dehydrogenase A"/>
    <property type="match status" value="1"/>
</dbReference>
<accession>A0A7W3W542</accession>
<reference evidence="6 7" key="1">
    <citation type="submission" date="2020-08" db="EMBL/GenBank/DDBJ databases">
        <title>Amycolatopsis sp. nov. DR6-1 isolated from Dendrobium heterocarpum.</title>
        <authorList>
            <person name="Tedsree N."/>
            <person name="Kuncharoen N."/>
            <person name="Likhitwitayawuid K."/>
            <person name="Tanasupawat S."/>
        </authorList>
    </citation>
    <scope>NUCLEOTIDE SEQUENCE [LARGE SCALE GENOMIC DNA]</scope>
    <source>
        <strain evidence="6 7">DR6-1</strain>
    </source>
</reference>
<dbReference type="InterPro" id="IPR016160">
    <property type="entry name" value="Ald_DH_CS_CYS"/>
</dbReference>
<comment type="similarity">
    <text evidence="1 4">Belongs to the aldehyde dehydrogenase family.</text>
</comment>
<dbReference type="InterPro" id="IPR016162">
    <property type="entry name" value="Ald_DH_N"/>
</dbReference>
<keyword evidence="2 4" id="KW-0560">Oxidoreductase</keyword>
<dbReference type="PROSITE" id="PS00070">
    <property type="entry name" value="ALDEHYDE_DEHYDR_CYS"/>
    <property type="match status" value="1"/>
</dbReference>
<dbReference type="FunFam" id="3.40.605.10:FF:000007">
    <property type="entry name" value="NAD/NADP-dependent betaine aldehyde dehydrogenase"/>
    <property type="match status" value="1"/>
</dbReference>
<evidence type="ECO:0000256" key="1">
    <source>
        <dbReference type="ARBA" id="ARBA00009986"/>
    </source>
</evidence>
<dbReference type="GO" id="GO:0016620">
    <property type="term" value="F:oxidoreductase activity, acting on the aldehyde or oxo group of donors, NAD or NADP as acceptor"/>
    <property type="evidence" value="ECO:0007669"/>
    <property type="project" value="InterPro"/>
</dbReference>
<sequence>MTPEKILADAQRRIDDLAPALYIGGGFVPSTSAETIEVTNPGTGARLGVAANGTAADVDAAVSAARTALPAWARTTPGARAEALFRFADVVDEHAELLAALEALNVGKSYAYATYEIPLISDCFRFMAGAARTAQAPAPGQYVAGQLSYIRREPVGVIGAITPWNFPLLMAAWKIAPALAAGNTMVLKPSVLTPLSTLVLAGLATGVLPDGVLNVVTGAGATVGRAMSHHDGIDMMALTGGVGSGRQVAAGAATTVKRVHLELGGKAPVVVFPDADLDLLVQTLIAVGYGNAGQDCGAATRVICHEDVRDRLLEALTAAARQLRSGNAAAGEEFELGPLISGAHRSRVAAMVDQARQDGARVVLGGEMPAGPGFFYPATILADVAPGTEMAREEVFGPVISVETFAAEAEALSKANDVEYGLAASVWTRDQARALRFTEELAFGSVWVNSHLSFASEMPWNGFGKSGYGRDNSAYALDDYTRTKHVMLPIGTPDGS</sequence>
<dbReference type="Gene3D" id="3.40.605.10">
    <property type="entry name" value="Aldehyde Dehydrogenase, Chain A, domain 1"/>
    <property type="match status" value="1"/>
</dbReference>
<keyword evidence="7" id="KW-1185">Reference proteome</keyword>
<evidence type="ECO:0000256" key="2">
    <source>
        <dbReference type="ARBA" id="ARBA00023002"/>
    </source>
</evidence>
<evidence type="ECO:0000256" key="3">
    <source>
        <dbReference type="PROSITE-ProRule" id="PRU10007"/>
    </source>
</evidence>
<dbReference type="PANTHER" id="PTHR11699">
    <property type="entry name" value="ALDEHYDE DEHYDROGENASE-RELATED"/>
    <property type="match status" value="1"/>
</dbReference>
<dbReference type="EMBL" id="JACGZW010000016">
    <property type="protein sequence ID" value="MBB1158976.1"/>
    <property type="molecule type" value="Genomic_DNA"/>
</dbReference>
<dbReference type="SUPFAM" id="SSF53720">
    <property type="entry name" value="ALDH-like"/>
    <property type="match status" value="1"/>
</dbReference>
<feature type="domain" description="Aldehyde dehydrogenase" evidence="5">
    <location>
        <begin position="27"/>
        <end position="486"/>
    </location>
</feature>
<evidence type="ECO:0000259" key="5">
    <source>
        <dbReference type="Pfam" id="PF00171"/>
    </source>
</evidence>
<dbReference type="InterPro" id="IPR029510">
    <property type="entry name" value="Ald_DH_CS_GLU"/>
</dbReference>
<comment type="caution">
    <text evidence="6">The sequence shown here is derived from an EMBL/GenBank/DDBJ whole genome shotgun (WGS) entry which is preliminary data.</text>
</comment>
<proteinExistence type="inferred from homology"/>
<gene>
    <name evidence="6" type="ORF">H4281_38005</name>
</gene>
<dbReference type="RefSeq" id="WP_182895682.1">
    <property type="nucleotide sequence ID" value="NZ_JACGZW010000016.1"/>
</dbReference>
<dbReference type="InterPro" id="IPR016163">
    <property type="entry name" value="Ald_DH_C"/>
</dbReference>
<evidence type="ECO:0000256" key="4">
    <source>
        <dbReference type="RuleBase" id="RU003345"/>
    </source>
</evidence>
<name>A0A7W3W542_9PSEU</name>